<dbReference type="Pfam" id="PF07593">
    <property type="entry name" value="UnbV_ASPIC"/>
    <property type="match status" value="1"/>
</dbReference>
<dbReference type="PANTHER" id="PTHR16026">
    <property type="entry name" value="CARTILAGE ACIDIC PROTEIN 1"/>
    <property type="match status" value="1"/>
</dbReference>
<dbReference type="EMBL" id="UOFS01000032">
    <property type="protein sequence ID" value="VAW97086.1"/>
    <property type="molecule type" value="Genomic_DNA"/>
</dbReference>
<keyword evidence="1" id="KW-0732">Signal</keyword>
<sequence>MTSYKIIKSINLILIIYLVMISSACNNTQSPQDTSSKKIKTALQFTDVTLQAGLGKFHYNNGAQGKKWLPETMGAGVAFLDYDQDGWLDILIVAGATLNTKNNIQALQLYRNTQDNHFEKQTHQAGLSNIRAYGFGISVADYDNDGDADFYLTTLQHNLLFRNDNGIFKQIASSANVSGDKVWSTAATFIDVNQDSWLDLFVGNYIKWSVESDLWCSITGKSKAYCTPESYPGLTAKFYLNRGDGRFDEKSSMLNLDHLPGKTLGVVALDYNNDNWMDLVVANDTERNLLFKNNGPAGIKEVGQSSGIAYDENGKARAGMGIDAGVVDDTQKTSIFIGNFSKEMIGVYRYQDNDLFIDRAISSKVGIASLSTLTFAVLLADFDLDGDLDLFTANGHVQTENRDGTSYQQTPHLFINRGKGQFVDMSTVIGGSLAAPMVARGAAYGDYDRDGDLDLILTDNRGPVKLLRNDLPKHFNYLRIQLQSKTSNRDAIGAKVHVKLGNKIMFREVKINSGYLSSSERTLTFGLNRATQADSIVVTWPNGQTSKFETVASQQEILIIEGETHYRTLAR</sequence>
<accession>A0A3B1AW97</accession>
<evidence type="ECO:0000256" key="1">
    <source>
        <dbReference type="ARBA" id="ARBA00022729"/>
    </source>
</evidence>
<gene>
    <name evidence="3" type="ORF">MNBD_GAMMA22-229</name>
</gene>
<dbReference type="AlphaFoldDB" id="A0A3B1AW97"/>
<dbReference type="PANTHER" id="PTHR16026:SF0">
    <property type="entry name" value="CARTILAGE ACIDIC PROTEIN 1"/>
    <property type="match status" value="1"/>
</dbReference>
<reference evidence="3" key="1">
    <citation type="submission" date="2018-06" db="EMBL/GenBank/DDBJ databases">
        <authorList>
            <person name="Zhirakovskaya E."/>
        </authorList>
    </citation>
    <scope>NUCLEOTIDE SEQUENCE</scope>
</reference>
<dbReference type="InterPro" id="IPR028994">
    <property type="entry name" value="Integrin_alpha_N"/>
</dbReference>
<feature type="domain" description="ASPIC/UnbV" evidence="2">
    <location>
        <begin position="491"/>
        <end position="557"/>
    </location>
</feature>
<evidence type="ECO:0000259" key="2">
    <source>
        <dbReference type="Pfam" id="PF07593"/>
    </source>
</evidence>
<proteinExistence type="predicted"/>
<dbReference type="Gene3D" id="2.130.10.130">
    <property type="entry name" value="Integrin alpha, N-terminal"/>
    <property type="match status" value="2"/>
</dbReference>
<dbReference type="Pfam" id="PF13517">
    <property type="entry name" value="FG-GAP_3"/>
    <property type="match status" value="3"/>
</dbReference>
<dbReference type="InterPro" id="IPR011519">
    <property type="entry name" value="UnbV_ASPIC"/>
</dbReference>
<dbReference type="InterPro" id="IPR027039">
    <property type="entry name" value="Crtac1"/>
</dbReference>
<organism evidence="3">
    <name type="scientific">hydrothermal vent metagenome</name>
    <dbReference type="NCBI Taxonomy" id="652676"/>
    <lineage>
        <taxon>unclassified sequences</taxon>
        <taxon>metagenomes</taxon>
        <taxon>ecological metagenomes</taxon>
    </lineage>
</organism>
<evidence type="ECO:0000313" key="3">
    <source>
        <dbReference type="EMBL" id="VAW97086.1"/>
    </source>
</evidence>
<protein>
    <submittedName>
        <fullName evidence="3">ASPIC/UnbV domain protein</fullName>
    </submittedName>
</protein>
<dbReference type="InterPro" id="IPR013517">
    <property type="entry name" value="FG-GAP"/>
</dbReference>
<dbReference type="SUPFAM" id="SSF69318">
    <property type="entry name" value="Integrin alpha N-terminal domain"/>
    <property type="match status" value="1"/>
</dbReference>
<dbReference type="PROSITE" id="PS51257">
    <property type="entry name" value="PROKAR_LIPOPROTEIN"/>
    <property type="match status" value="1"/>
</dbReference>
<name>A0A3B1AW97_9ZZZZ</name>